<dbReference type="Proteomes" id="UP001165122">
    <property type="component" value="Unassembled WGS sequence"/>
</dbReference>
<accession>A0A9W7B018</accession>
<dbReference type="GO" id="GO:0003779">
    <property type="term" value="F:actin binding"/>
    <property type="evidence" value="ECO:0007669"/>
    <property type="project" value="UniProtKB-KW"/>
</dbReference>
<evidence type="ECO:0000256" key="3">
    <source>
        <dbReference type="SAM" id="MobiDB-lite"/>
    </source>
</evidence>
<dbReference type="Pfam" id="PF11945">
    <property type="entry name" value="WASH_WAHD"/>
    <property type="match status" value="1"/>
</dbReference>
<keyword evidence="2" id="KW-0009">Actin-binding</keyword>
<dbReference type="GO" id="GO:0032456">
    <property type="term" value="P:endocytic recycling"/>
    <property type="evidence" value="ECO:0007669"/>
    <property type="project" value="TreeGrafter"/>
</dbReference>
<dbReference type="GO" id="GO:0043014">
    <property type="term" value="F:alpha-tubulin binding"/>
    <property type="evidence" value="ECO:0007669"/>
    <property type="project" value="InterPro"/>
</dbReference>
<feature type="compositionally biased region" description="Acidic residues" evidence="3">
    <location>
        <begin position="535"/>
        <end position="547"/>
    </location>
</feature>
<dbReference type="GO" id="GO:0006887">
    <property type="term" value="P:exocytosis"/>
    <property type="evidence" value="ECO:0007669"/>
    <property type="project" value="TreeGrafter"/>
</dbReference>
<feature type="compositionally biased region" description="Basic and acidic residues" evidence="3">
    <location>
        <begin position="399"/>
        <end position="419"/>
    </location>
</feature>
<dbReference type="GO" id="GO:0034314">
    <property type="term" value="P:Arp2/3 complex-mediated actin nucleation"/>
    <property type="evidence" value="ECO:0007669"/>
    <property type="project" value="InterPro"/>
</dbReference>
<evidence type="ECO:0000259" key="4">
    <source>
        <dbReference type="Pfam" id="PF11945"/>
    </source>
</evidence>
<reference evidence="6" key="1">
    <citation type="journal article" date="2023" name="Commun. Biol.">
        <title>Genome analysis of Parmales, the sister group of diatoms, reveals the evolutionary specialization of diatoms from phago-mixotrophs to photoautotrophs.</title>
        <authorList>
            <person name="Ban H."/>
            <person name="Sato S."/>
            <person name="Yoshikawa S."/>
            <person name="Yamada K."/>
            <person name="Nakamura Y."/>
            <person name="Ichinomiya M."/>
            <person name="Sato N."/>
            <person name="Blanc-Mathieu R."/>
            <person name="Endo H."/>
            <person name="Kuwata A."/>
            <person name="Ogata H."/>
        </authorList>
    </citation>
    <scope>NUCLEOTIDE SEQUENCE [LARGE SCALE GENOMIC DNA]</scope>
    <source>
        <strain evidence="6">NIES 3700</strain>
    </source>
</reference>
<dbReference type="InterPro" id="IPR028290">
    <property type="entry name" value="WASH1"/>
</dbReference>
<dbReference type="PANTHER" id="PTHR23331:SF1">
    <property type="entry name" value="WASH COMPLEX SUBUNIT 1"/>
    <property type="match status" value="1"/>
</dbReference>
<dbReference type="GO" id="GO:0005829">
    <property type="term" value="C:cytosol"/>
    <property type="evidence" value="ECO:0007669"/>
    <property type="project" value="GOC"/>
</dbReference>
<evidence type="ECO:0000256" key="1">
    <source>
        <dbReference type="ARBA" id="ARBA00005602"/>
    </source>
</evidence>
<dbReference type="GO" id="GO:0043015">
    <property type="term" value="F:gamma-tubulin binding"/>
    <property type="evidence" value="ECO:0007669"/>
    <property type="project" value="TreeGrafter"/>
</dbReference>
<evidence type="ECO:0000313" key="6">
    <source>
        <dbReference type="Proteomes" id="UP001165122"/>
    </source>
</evidence>
<sequence>MAVFSLPLAHSDFQQTANVTDALHSLQRLDEATSSIFARLLSRIGHETERCKSMSSRVTTARSKISNISLNRTRATTIFSTAKHPASSPPPNQQHIFKSSNDVLAGIQAFPDAEEEVEYVTMDPQASALSHPEQLQELNGLYQRLNPHATDMQRVEILMEEQGLGPLPSSSVITSSASLLLFNSTRNPYKEYERVNNLMGKDMERRDSMNEKEKDIHVAPTTLVDGDMLPDVAAIDLMFKPELGEMNSLALPDNLALPNLANLSFGGGDQQGIAPSQFQNANQLSLPAIEFQPAPSATETSNNSSSIGSSAPPPPPPPSSGAPSPSPAPAAPKPESAKAPAPAPAAGGMMDLLSSIRSTGGKGGGGLKKAAERVIAAKKEPAKKADEPMSMFAQLKMSMDRRQAAISGKKDRQEKKRDTIALMQNPDTFRATVRSSLTDAGIPIKAEQGDSEDSDSDASSNGRDRVFSDDSYQNMTAPTPKTSAVSKAPKKVQLPPSPKKKNSPKNEEGEARRGSLWDSGNKDLARMLSSKSKEVEEDGSDDSDWDE</sequence>
<dbReference type="EMBL" id="BRXW01000921">
    <property type="protein sequence ID" value="GMH79636.1"/>
    <property type="molecule type" value="Genomic_DNA"/>
</dbReference>
<feature type="compositionally biased region" description="Basic and acidic residues" evidence="3">
    <location>
        <begin position="504"/>
        <end position="525"/>
    </location>
</feature>
<dbReference type="PANTHER" id="PTHR23331">
    <property type="entry name" value="CXYORF1"/>
    <property type="match status" value="1"/>
</dbReference>
<evidence type="ECO:0000313" key="5">
    <source>
        <dbReference type="EMBL" id="GMH79636.1"/>
    </source>
</evidence>
<dbReference type="InterPro" id="IPR021854">
    <property type="entry name" value="WASH1_WAHD"/>
</dbReference>
<dbReference type="GO" id="GO:0042147">
    <property type="term" value="P:retrograde transport, endosome to Golgi"/>
    <property type="evidence" value="ECO:0007669"/>
    <property type="project" value="TreeGrafter"/>
</dbReference>
<dbReference type="AlphaFoldDB" id="A0A9W7B018"/>
<organism evidence="5 6">
    <name type="scientific">Triparma laevis f. longispina</name>
    <dbReference type="NCBI Taxonomy" id="1714387"/>
    <lineage>
        <taxon>Eukaryota</taxon>
        <taxon>Sar</taxon>
        <taxon>Stramenopiles</taxon>
        <taxon>Ochrophyta</taxon>
        <taxon>Bolidophyceae</taxon>
        <taxon>Parmales</taxon>
        <taxon>Triparmaceae</taxon>
        <taxon>Triparma</taxon>
    </lineage>
</organism>
<dbReference type="GO" id="GO:0005769">
    <property type="term" value="C:early endosome"/>
    <property type="evidence" value="ECO:0007669"/>
    <property type="project" value="InterPro"/>
</dbReference>
<comment type="similarity">
    <text evidence="1">Belongs to the WASH1 family.</text>
</comment>
<dbReference type="GO" id="GO:0055037">
    <property type="term" value="C:recycling endosome"/>
    <property type="evidence" value="ECO:0007669"/>
    <property type="project" value="TreeGrafter"/>
</dbReference>
<evidence type="ECO:0000256" key="2">
    <source>
        <dbReference type="ARBA" id="ARBA00023203"/>
    </source>
</evidence>
<feature type="compositionally biased region" description="Low complexity" evidence="3">
    <location>
        <begin position="333"/>
        <end position="348"/>
    </location>
</feature>
<feature type="compositionally biased region" description="Pro residues" evidence="3">
    <location>
        <begin position="311"/>
        <end position="332"/>
    </location>
</feature>
<dbReference type="OrthoDB" id="307871at2759"/>
<feature type="compositionally biased region" description="Polar residues" evidence="3">
    <location>
        <begin position="470"/>
        <end position="485"/>
    </location>
</feature>
<proteinExistence type="inferred from homology"/>
<protein>
    <recommendedName>
        <fullName evidence="4">WASH1 WAHD domain-containing protein</fullName>
    </recommendedName>
</protein>
<feature type="domain" description="WASH1 WAHD" evidence="4">
    <location>
        <begin position="2"/>
        <end position="302"/>
    </location>
</feature>
<gene>
    <name evidence="5" type="ORF">TrLO_g1220</name>
</gene>
<name>A0A9W7B018_9STRA</name>
<feature type="region of interest" description="Disordered" evidence="3">
    <location>
        <begin position="294"/>
        <end position="367"/>
    </location>
</feature>
<keyword evidence="6" id="KW-1185">Reference proteome</keyword>
<comment type="caution">
    <text evidence="5">The sequence shown here is derived from an EMBL/GenBank/DDBJ whole genome shotgun (WGS) entry which is preliminary data.</text>
</comment>
<feature type="region of interest" description="Disordered" evidence="3">
    <location>
        <begin position="399"/>
        <end position="547"/>
    </location>
</feature>
<dbReference type="GO" id="GO:0071203">
    <property type="term" value="C:WASH complex"/>
    <property type="evidence" value="ECO:0007669"/>
    <property type="project" value="InterPro"/>
</dbReference>